<feature type="binding site" evidence="9">
    <location>
        <position position="157"/>
    </location>
    <ligand>
        <name>cob(II)alamin</name>
        <dbReference type="ChEBI" id="CHEBI:16304"/>
    </ligand>
</feature>
<feature type="binding site" evidence="9">
    <location>
        <position position="168"/>
    </location>
    <ligand>
        <name>cob(II)alamin</name>
        <dbReference type="ChEBI" id="CHEBI:16304"/>
    </ligand>
</feature>
<dbReference type="PANTHER" id="PTHR30002">
    <property type="entry name" value="EPOXYQUEUOSINE REDUCTASE"/>
    <property type="match status" value="1"/>
</dbReference>
<dbReference type="GO" id="GO:0031419">
    <property type="term" value="F:cobalamin binding"/>
    <property type="evidence" value="ECO:0007669"/>
    <property type="project" value="UniProtKB-KW"/>
</dbReference>
<accession>A0A9X3J6D2</accession>
<feature type="binding site" evidence="9">
    <location>
        <position position="217"/>
    </location>
    <ligand>
        <name>cob(II)alamin</name>
        <dbReference type="ChEBI" id="CHEBI:16304"/>
    </ligand>
</feature>
<feature type="binding site" evidence="9">
    <location>
        <position position="61"/>
    </location>
    <ligand>
        <name>cob(II)alamin</name>
        <dbReference type="ChEBI" id="CHEBI:16304"/>
    </ligand>
</feature>
<evidence type="ECO:0000313" key="12">
    <source>
        <dbReference type="Proteomes" id="UP001145087"/>
    </source>
</evidence>
<feature type="binding site" evidence="9">
    <location>
        <position position="242"/>
    </location>
    <ligand>
        <name>[4Fe-4S] cluster</name>
        <dbReference type="ChEBI" id="CHEBI:49883"/>
        <label>2</label>
    </ligand>
</feature>
<comment type="function">
    <text evidence="9">Catalyzes the conversion of epoxyqueuosine (oQ) to queuosine (Q), which is a hypermodified base found in the wobble positions of tRNA(Asp), tRNA(Asn), tRNA(His) and tRNA(Tyr).</text>
</comment>
<evidence type="ECO:0000256" key="9">
    <source>
        <dbReference type="HAMAP-Rule" id="MF_00916"/>
    </source>
</evidence>
<dbReference type="GO" id="GO:0051539">
    <property type="term" value="F:4 iron, 4 sulfur cluster binding"/>
    <property type="evidence" value="ECO:0007669"/>
    <property type="project" value="UniProtKB-KW"/>
</dbReference>
<evidence type="ECO:0000256" key="4">
    <source>
        <dbReference type="ARBA" id="ARBA00022723"/>
    </source>
</evidence>
<dbReference type="Proteomes" id="UP001145087">
    <property type="component" value="Unassembled WGS sequence"/>
</dbReference>
<dbReference type="GO" id="GO:0046872">
    <property type="term" value="F:metal ion binding"/>
    <property type="evidence" value="ECO:0007669"/>
    <property type="project" value="UniProtKB-KW"/>
</dbReference>
<feature type="binding site" evidence="9">
    <location>
        <position position="249"/>
    </location>
    <ligand>
        <name>[4Fe-4S] cluster</name>
        <dbReference type="ChEBI" id="CHEBI:49883"/>
        <label>1</label>
    </ligand>
</feature>
<comment type="pathway">
    <text evidence="9">tRNA modification; tRNA-queuosine biosynthesis.</text>
</comment>
<keyword evidence="5 9" id="KW-0671">Queuosine biosynthesis</keyword>
<dbReference type="NCBIfam" id="TIGR00276">
    <property type="entry name" value="tRNA epoxyqueuosine(34) reductase QueG"/>
    <property type="match status" value="1"/>
</dbReference>
<feature type="domain" description="4Fe-4S ferredoxin-type" evidence="10">
    <location>
        <begin position="180"/>
        <end position="209"/>
    </location>
</feature>
<comment type="catalytic activity">
    <reaction evidence="9">
        <text>epoxyqueuosine(34) in tRNA + AH2 = queuosine(34) in tRNA + A + H2O</text>
        <dbReference type="Rhea" id="RHEA:32159"/>
        <dbReference type="Rhea" id="RHEA-COMP:18571"/>
        <dbReference type="Rhea" id="RHEA-COMP:18582"/>
        <dbReference type="ChEBI" id="CHEBI:13193"/>
        <dbReference type="ChEBI" id="CHEBI:15377"/>
        <dbReference type="ChEBI" id="CHEBI:17499"/>
        <dbReference type="ChEBI" id="CHEBI:194431"/>
        <dbReference type="ChEBI" id="CHEBI:194443"/>
        <dbReference type="EC" id="1.17.99.6"/>
    </reaction>
</comment>
<organism evidence="11 12">
    <name type="scientific">Draconibacterium aestuarii</name>
    <dbReference type="NCBI Taxonomy" id="2998507"/>
    <lineage>
        <taxon>Bacteria</taxon>
        <taxon>Pseudomonadati</taxon>
        <taxon>Bacteroidota</taxon>
        <taxon>Bacteroidia</taxon>
        <taxon>Marinilabiliales</taxon>
        <taxon>Prolixibacteraceae</taxon>
        <taxon>Draconibacterium</taxon>
    </lineage>
</organism>
<comment type="subcellular location">
    <subcellularLocation>
        <location evidence="9">Cytoplasm</location>
    </subcellularLocation>
</comment>
<evidence type="ECO:0000256" key="2">
    <source>
        <dbReference type="ARBA" id="ARBA00022490"/>
    </source>
</evidence>
<dbReference type="SUPFAM" id="SSF46548">
    <property type="entry name" value="alpha-helical ferredoxin"/>
    <property type="match status" value="1"/>
</dbReference>
<proteinExistence type="inferred from homology"/>
<keyword evidence="6 9" id="KW-0560">Oxidoreductase</keyword>
<keyword evidence="12" id="KW-1185">Reference proteome</keyword>
<feature type="binding site" evidence="9">
    <location>
        <position position="300"/>
    </location>
    <ligand>
        <name>tRNA</name>
        <dbReference type="ChEBI" id="CHEBI:17843"/>
    </ligand>
</feature>
<dbReference type="InterPro" id="IPR004453">
    <property type="entry name" value="QueG"/>
</dbReference>
<keyword evidence="1 9" id="KW-0004">4Fe-4S</keyword>
<dbReference type="EMBL" id="JAPOHD010000027">
    <property type="protein sequence ID" value="MCY1721333.1"/>
    <property type="molecule type" value="Genomic_DNA"/>
</dbReference>
<dbReference type="EC" id="1.17.99.6" evidence="9"/>
<keyword evidence="2 9" id="KW-0963">Cytoplasm</keyword>
<dbReference type="Pfam" id="PF08331">
    <property type="entry name" value="QueG_DUF1730"/>
    <property type="match status" value="1"/>
</dbReference>
<feature type="binding site" evidence="9">
    <location>
        <position position="245"/>
    </location>
    <ligand>
        <name>[4Fe-4S] cluster</name>
        <dbReference type="ChEBI" id="CHEBI:49883"/>
        <label>2</label>
    </ligand>
</feature>
<dbReference type="PROSITE" id="PS00198">
    <property type="entry name" value="4FE4S_FER_1"/>
    <property type="match status" value="1"/>
</dbReference>
<gene>
    <name evidence="9 11" type="primary">queG</name>
    <name evidence="11" type="ORF">OU798_13340</name>
</gene>
<feature type="binding site" evidence="9">
    <location>
        <begin position="242"/>
        <end position="243"/>
    </location>
    <ligand>
        <name>cob(II)alamin</name>
        <dbReference type="ChEBI" id="CHEBI:16304"/>
    </ligand>
</feature>
<dbReference type="InterPro" id="IPR013542">
    <property type="entry name" value="QueG_DUF1730"/>
</dbReference>
<comment type="cofactor">
    <cofactor evidence="9">
        <name>[4Fe-4S] cluster</name>
        <dbReference type="ChEBI" id="CHEBI:49883"/>
    </cofactor>
    <text evidence="9">Binds 2 [4Fe-4S] clusters per monomer.</text>
</comment>
<keyword evidence="4 9" id="KW-0479">Metal-binding</keyword>
<keyword evidence="3 9" id="KW-0819">tRNA processing</keyword>
<comment type="cofactor">
    <cofactor evidence="9">
        <name>cob(II)alamin</name>
        <dbReference type="ChEBI" id="CHEBI:16304"/>
    </cofactor>
</comment>
<comment type="caution">
    <text evidence="11">The sequence shown here is derived from an EMBL/GenBank/DDBJ whole genome shotgun (WGS) entry which is preliminary data.</text>
</comment>
<dbReference type="Pfam" id="PF13484">
    <property type="entry name" value="Fer4_16"/>
    <property type="match status" value="1"/>
</dbReference>
<name>A0A9X3J6D2_9BACT</name>
<protein>
    <recommendedName>
        <fullName evidence="9">Epoxyqueuosine reductase</fullName>
        <ecNumber evidence="9">1.17.99.6</ecNumber>
    </recommendedName>
    <alternativeName>
        <fullName evidence="9">Queuosine biosynthesis protein QueG</fullName>
    </alternativeName>
</protein>
<feature type="binding site" evidence="9">
    <location>
        <position position="192"/>
    </location>
    <ligand>
        <name>[4Fe-4S] cluster</name>
        <dbReference type="ChEBI" id="CHEBI:49883"/>
        <label>1</label>
    </ligand>
</feature>
<feature type="binding site" evidence="9">
    <location>
        <position position="199"/>
    </location>
    <ligand>
        <name>[4Fe-4S] cluster</name>
        <dbReference type="ChEBI" id="CHEBI:49883"/>
        <label>2</label>
    </ligand>
</feature>
<feature type="active site" description="Proton donor" evidence="9">
    <location>
        <position position="133"/>
    </location>
</feature>
<dbReference type="HAMAP" id="MF_00916">
    <property type="entry name" value="QueG"/>
    <property type="match status" value="1"/>
</dbReference>
<dbReference type="Gene3D" id="3.30.70.20">
    <property type="match status" value="1"/>
</dbReference>
<sequence>MKAGQDEIIRKIKDKAKELGLEACNWVPASSLNEEKTHFESWISGGMHGEMGYMERNTDKRLNPELLVEGAKTILVVLQNYFPEKTQDDKEAPVISKYAYGTDYHFVLKDKLRKLLQFIQNEINPCEGRPFVDSAPVLERAWAKKAGLGWIGKNSNLISVEHGSFFFIGELIIDIELPYDEFGLVRNHCGNCTKCVDACPTKAIVAERVVDARLCISYQTIELRGELDKNLGGQFENRIFGCDICQDVCPWNLKSVPHSEPGFEPHPKLLQLKKEDWNTMEKPLFNELFKNSAVKRTGFKGLQRNLKFLGNG</sequence>
<evidence type="ECO:0000259" key="10">
    <source>
        <dbReference type="PROSITE" id="PS51379"/>
    </source>
</evidence>
<evidence type="ECO:0000256" key="1">
    <source>
        <dbReference type="ARBA" id="ARBA00022485"/>
    </source>
</evidence>
<feature type="binding site" evidence="9">
    <location>
        <position position="133"/>
    </location>
    <ligand>
        <name>cob(II)alamin</name>
        <dbReference type="ChEBI" id="CHEBI:16304"/>
    </ligand>
</feature>
<keyword evidence="7 9" id="KW-0408">Iron</keyword>
<dbReference type="GO" id="GO:0052693">
    <property type="term" value="F:epoxyqueuosine reductase activity"/>
    <property type="evidence" value="ECO:0007669"/>
    <property type="project" value="UniProtKB-UniRule"/>
</dbReference>
<keyword evidence="8 9" id="KW-0411">Iron-sulfur</keyword>
<dbReference type="RefSeq" id="WP_343333664.1">
    <property type="nucleotide sequence ID" value="NZ_JAPOHD010000027.1"/>
</dbReference>
<dbReference type="InterPro" id="IPR017900">
    <property type="entry name" value="4Fe4S_Fe_S_CS"/>
</dbReference>
<reference evidence="11" key="1">
    <citation type="submission" date="2022-11" db="EMBL/GenBank/DDBJ databases">
        <title>Marilongibacter aestuarii gen. nov., sp. nov., isolated from tidal flat sediment.</title>
        <authorList>
            <person name="Jiayan W."/>
        </authorList>
    </citation>
    <scope>NUCLEOTIDE SEQUENCE</scope>
    <source>
        <strain evidence="11">Z1-6</strain>
    </source>
</reference>
<evidence type="ECO:0000256" key="6">
    <source>
        <dbReference type="ARBA" id="ARBA00023002"/>
    </source>
</evidence>
<dbReference type="GO" id="GO:0005737">
    <property type="term" value="C:cytoplasm"/>
    <property type="evidence" value="ECO:0007669"/>
    <property type="project" value="UniProtKB-SubCell"/>
</dbReference>
<feature type="binding site" evidence="9">
    <location>
        <position position="154"/>
    </location>
    <ligand>
        <name>cob(II)alamin</name>
        <dbReference type="ChEBI" id="CHEBI:16304"/>
    </ligand>
</feature>
<keyword evidence="9" id="KW-0846">Cobalamin</keyword>
<feature type="binding site" evidence="9">
    <location>
        <position position="189"/>
    </location>
    <ligand>
        <name>[4Fe-4S] cluster</name>
        <dbReference type="ChEBI" id="CHEBI:49883"/>
        <label>1</label>
    </ligand>
</feature>
<dbReference type="InterPro" id="IPR017896">
    <property type="entry name" value="4Fe4S_Fe-S-bd"/>
</dbReference>
<evidence type="ECO:0000313" key="11">
    <source>
        <dbReference type="EMBL" id="MCY1721333.1"/>
    </source>
</evidence>
<dbReference type="AlphaFoldDB" id="A0A9X3J6D2"/>
<dbReference type="PANTHER" id="PTHR30002:SF4">
    <property type="entry name" value="EPOXYQUEUOSINE REDUCTASE"/>
    <property type="match status" value="1"/>
</dbReference>
<feature type="binding site" evidence="9">
    <location>
        <position position="195"/>
    </location>
    <ligand>
        <name>[4Fe-4S] cluster</name>
        <dbReference type="ChEBI" id="CHEBI:49883"/>
        <label>1</label>
    </ligand>
</feature>
<evidence type="ECO:0000256" key="7">
    <source>
        <dbReference type="ARBA" id="ARBA00023004"/>
    </source>
</evidence>
<dbReference type="GO" id="GO:0008616">
    <property type="term" value="P:tRNA queuosine(34) biosynthetic process"/>
    <property type="evidence" value="ECO:0007669"/>
    <property type="project" value="UniProtKB-UniRule"/>
</dbReference>
<comment type="subunit">
    <text evidence="9">Monomer.</text>
</comment>
<feature type="binding site" evidence="9">
    <location>
        <position position="215"/>
    </location>
    <ligand>
        <name>[4Fe-4S] cluster</name>
        <dbReference type="ChEBI" id="CHEBI:49883"/>
        <label>2</label>
    </ligand>
</feature>
<dbReference type="PROSITE" id="PS51379">
    <property type="entry name" value="4FE4S_FER_2"/>
    <property type="match status" value="1"/>
</dbReference>
<comment type="caution">
    <text evidence="9">Lacks conserved residue(s) required for the propagation of feature annotation.</text>
</comment>
<comment type="similarity">
    <text evidence="9">Belongs to the QueG family.</text>
</comment>
<keyword evidence="9" id="KW-0170">Cobalt</keyword>
<evidence type="ECO:0000256" key="3">
    <source>
        <dbReference type="ARBA" id="ARBA00022694"/>
    </source>
</evidence>
<evidence type="ECO:0000256" key="8">
    <source>
        <dbReference type="ARBA" id="ARBA00023014"/>
    </source>
</evidence>
<evidence type="ECO:0000256" key="5">
    <source>
        <dbReference type="ARBA" id="ARBA00022785"/>
    </source>
</evidence>